<dbReference type="InterPro" id="IPR015946">
    <property type="entry name" value="KH_dom-like_a/b"/>
</dbReference>
<reference evidence="2 3" key="1">
    <citation type="journal article" date="2015" name="Nature">
        <title>rRNA introns, odd ribosomes, and small enigmatic genomes across a large radiation of phyla.</title>
        <authorList>
            <person name="Brown C.T."/>
            <person name="Hug L.A."/>
            <person name="Thomas B.C."/>
            <person name="Sharon I."/>
            <person name="Castelle C.J."/>
            <person name="Singh A."/>
            <person name="Wilkins M.J."/>
            <person name="Williams K.H."/>
            <person name="Banfield J.F."/>
        </authorList>
    </citation>
    <scope>NUCLEOTIDE SEQUENCE [LARGE SCALE GENOMIC DNA]</scope>
</reference>
<dbReference type="PANTHER" id="PTHR35800:SF1">
    <property type="entry name" value="RNA-BINDING PROTEIN KHPB"/>
    <property type="match status" value="1"/>
</dbReference>
<dbReference type="PANTHER" id="PTHR35800">
    <property type="entry name" value="PROTEIN JAG"/>
    <property type="match status" value="1"/>
</dbReference>
<dbReference type="SMART" id="SM00393">
    <property type="entry name" value="R3H"/>
    <property type="match status" value="1"/>
</dbReference>
<dbReference type="CDD" id="cd02644">
    <property type="entry name" value="R3H_jag"/>
    <property type="match status" value="1"/>
</dbReference>
<dbReference type="CDD" id="cd02414">
    <property type="entry name" value="KH-II_Jag"/>
    <property type="match status" value="1"/>
</dbReference>
<feature type="domain" description="R3H" evidence="1">
    <location>
        <begin position="85"/>
        <end position="151"/>
    </location>
</feature>
<dbReference type="GO" id="GO:0003723">
    <property type="term" value="F:RNA binding"/>
    <property type="evidence" value="ECO:0007669"/>
    <property type="project" value="InterPro"/>
</dbReference>
<dbReference type="InterPro" id="IPR034079">
    <property type="entry name" value="R3H_KhpB"/>
</dbReference>
<dbReference type="SUPFAM" id="SSF82708">
    <property type="entry name" value="R3H domain"/>
    <property type="match status" value="1"/>
</dbReference>
<evidence type="ECO:0000313" key="2">
    <source>
        <dbReference type="EMBL" id="AKM82246.1"/>
    </source>
</evidence>
<dbReference type="InterPro" id="IPR039247">
    <property type="entry name" value="KhpB"/>
</dbReference>
<dbReference type="PROSITE" id="PS51061">
    <property type="entry name" value="R3H"/>
    <property type="match status" value="1"/>
</dbReference>
<dbReference type="Proteomes" id="UP000035648">
    <property type="component" value="Chromosome"/>
</dbReference>
<name>A0A0G4B2U2_9BACT</name>
<dbReference type="InterPro" id="IPR038008">
    <property type="entry name" value="Jag_KH"/>
</dbReference>
<dbReference type="KEGG" id="bbgw:UT28_C0001G0441"/>
<dbReference type="Pfam" id="PF01424">
    <property type="entry name" value="R3H"/>
    <property type="match status" value="1"/>
</dbReference>
<dbReference type="PATRIC" id="fig|1618337.4.peg.438"/>
<dbReference type="AlphaFoldDB" id="A0A0G4B2U2"/>
<organism evidence="2 3">
    <name type="scientific">Berkelbacteria bacterium GW2011_GWE1_39_12</name>
    <dbReference type="NCBI Taxonomy" id="1618337"/>
    <lineage>
        <taxon>Bacteria</taxon>
        <taxon>Candidatus Berkelbacteria</taxon>
    </lineage>
</organism>
<dbReference type="Pfam" id="PF13083">
    <property type="entry name" value="KH_KhpA-B"/>
    <property type="match status" value="1"/>
</dbReference>
<protein>
    <submittedName>
        <fullName evidence="2">Single-stranded nucleic acid binding R3H domain-containing protein, spoIIIJ-associated protein</fullName>
    </submittedName>
</protein>
<proteinExistence type="predicted"/>
<dbReference type="Gene3D" id="3.30.300.20">
    <property type="match status" value="1"/>
</dbReference>
<gene>
    <name evidence="2" type="primary">spoII</name>
    <name evidence="2" type="ORF">UT28_C0001G0441</name>
</gene>
<dbReference type="EMBL" id="CP011213">
    <property type="protein sequence ID" value="AKM82246.1"/>
    <property type="molecule type" value="Genomic_DNA"/>
</dbReference>
<evidence type="ECO:0000259" key="1">
    <source>
        <dbReference type="PROSITE" id="PS51061"/>
    </source>
</evidence>
<dbReference type="InterPro" id="IPR001374">
    <property type="entry name" value="R3H_dom"/>
</dbReference>
<dbReference type="STRING" id="1618337.UT28_C0001G0441"/>
<sequence length="151" mass="17242">MPKKLSEKELQELVLSVIKFIDPNAKVEVEVKDNIRINIVSEDSGMLIGKFGQTLESLQYVIRMMLNKAMDERVSAVIDVAGYKANKEKELEELALATAENVRNSKYAQDLRPMNAYERRIVHTVLTDFEGVEVVSEGEEPMRFIKIKPKE</sequence>
<accession>A0A0G4B2U2</accession>
<dbReference type="InterPro" id="IPR036867">
    <property type="entry name" value="R3H_dom_sf"/>
</dbReference>
<dbReference type="Gene3D" id="3.30.1370.50">
    <property type="entry name" value="R3H-like domain"/>
    <property type="match status" value="1"/>
</dbReference>
<evidence type="ECO:0000313" key="3">
    <source>
        <dbReference type="Proteomes" id="UP000035648"/>
    </source>
</evidence>